<dbReference type="AlphaFoldDB" id="A0A2P6TQH6"/>
<keyword evidence="1" id="KW-0456">Lyase</keyword>
<accession>A0A2P6TQH6</accession>
<proteinExistence type="predicted"/>
<reference evidence="1 2" key="1">
    <citation type="journal article" date="2018" name="Plant J.">
        <title>Genome sequences of Chlorella sorokiniana UTEX 1602 and Micractinium conductrix SAG 241.80: implications to maltose excretion by a green alga.</title>
        <authorList>
            <person name="Arriola M.B."/>
            <person name="Velmurugan N."/>
            <person name="Zhang Y."/>
            <person name="Plunkett M.H."/>
            <person name="Hondzo H."/>
            <person name="Barney B.M."/>
        </authorList>
    </citation>
    <scope>NUCLEOTIDE SEQUENCE [LARGE SCALE GENOMIC DNA]</scope>
    <source>
        <strain evidence="2">UTEX 1602</strain>
    </source>
</reference>
<sequence length="283" mass="30507">MAEAQLAARLQAVRSNLALLAVPGTVCTETPADVAISAHALLKDFLAWEASLQADVRFLELISAVRSTVRTSHVALRVLQPRLTPQLPLTLQQTDSFLLLAATTASLQRIFLPALTNTLQMVVRCPARAFFAASANSPAFQLADGMHQLQLLNALGNCMTVTRDILLASNGLDHTASLRQLQAMSAAHWEAVTACIARLSPEAAPRLVERAGSLLPSLALVLGRGPLALALSPSVHELFSKLWHQPPQSALCRSRQILDMLLEIETAPCLSMFLIAEGTWRAC</sequence>
<evidence type="ECO:0000313" key="1">
    <source>
        <dbReference type="EMBL" id="PRW56289.1"/>
    </source>
</evidence>
<comment type="caution">
    <text evidence="1">The sequence shown here is derived from an EMBL/GenBank/DDBJ whole genome shotgun (WGS) entry which is preliminary data.</text>
</comment>
<gene>
    <name evidence="1" type="ORF">C2E21_5199</name>
</gene>
<evidence type="ECO:0000313" key="2">
    <source>
        <dbReference type="Proteomes" id="UP000239899"/>
    </source>
</evidence>
<dbReference type="Proteomes" id="UP000239899">
    <property type="component" value="Unassembled WGS sequence"/>
</dbReference>
<keyword evidence="2" id="KW-1185">Reference proteome</keyword>
<organism evidence="1 2">
    <name type="scientific">Chlorella sorokiniana</name>
    <name type="common">Freshwater green alga</name>
    <dbReference type="NCBI Taxonomy" id="3076"/>
    <lineage>
        <taxon>Eukaryota</taxon>
        <taxon>Viridiplantae</taxon>
        <taxon>Chlorophyta</taxon>
        <taxon>core chlorophytes</taxon>
        <taxon>Trebouxiophyceae</taxon>
        <taxon>Chlorellales</taxon>
        <taxon>Chlorellaceae</taxon>
        <taxon>Chlorella clade</taxon>
        <taxon>Chlorella</taxon>
    </lineage>
</organism>
<dbReference type="EMBL" id="LHPG02000009">
    <property type="protein sequence ID" value="PRW56289.1"/>
    <property type="molecule type" value="Genomic_DNA"/>
</dbReference>
<dbReference type="GO" id="GO:0016829">
    <property type="term" value="F:lyase activity"/>
    <property type="evidence" value="ECO:0007669"/>
    <property type="project" value="UniProtKB-KW"/>
</dbReference>
<name>A0A2P6TQH6_CHLSO</name>
<protein>
    <submittedName>
        <fullName evidence="1">PBS lyase</fullName>
    </submittedName>
</protein>